<keyword evidence="1" id="KW-0472">Membrane</keyword>
<sequence>MQYLKNSLVFGVMGGIFSSIAFYVFFWMDLEPTKMSQLFGFVTLPFFILIALIYTKRYVNGGYLSFAQGMSMGFLVYMLVALLSAYSIFLAMTFDPELFELVREAKIAALVSTEEQIVNQLGQESYDVTLESVRNLTRADLALNEFIWKVLPGLFYTIVIAVILRKNKPL</sequence>
<dbReference type="EMBL" id="AJYA01000030">
    <property type="protein sequence ID" value="EIM75374.1"/>
    <property type="molecule type" value="Genomic_DNA"/>
</dbReference>
<name>I5C0M2_9BACT</name>
<evidence type="ECO:0000313" key="3">
    <source>
        <dbReference type="Proteomes" id="UP000005551"/>
    </source>
</evidence>
<dbReference type="InterPro" id="IPR025250">
    <property type="entry name" value="DUF4199"/>
</dbReference>
<reference evidence="2 3" key="1">
    <citation type="submission" date="2012-05" db="EMBL/GenBank/DDBJ databases">
        <title>Genome sequence of Nitritalea halalkaliphila LW7.</title>
        <authorList>
            <person name="Jangir P.K."/>
            <person name="Singh A."/>
            <person name="Shivaji S."/>
            <person name="Sharma R."/>
        </authorList>
    </citation>
    <scope>NUCLEOTIDE SEQUENCE [LARGE SCALE GENOMIC DNA]</scope>
    <source>
        <strain evidence="2 3">LW7</strain>
    </source>
</reference>
<feature type="transmembrane region" description="Helical" evidence="1">
    <location>
        <begin position="38"/>
        <end position="54"/>
    </location>
</feature>
<proteinExistence type="predicted"/>
<keyword evidence="1" id="KW-0812">Transmembrane</keyword>
<feature type="transmembrane region" description="Helical" evidence="1">
    <location>
        <begin position="7"/>
        <end position="26"/>
    </location>
</feature>
<evidence type="ECO:0008006" key="4">
    <source>
        <dbReference type="Google" id="ProtNLM"/>
    </source>
</evidence>
<protein>
    <recommendedName>
        <fullName evidence="4">DUF4199 domain-containing protein</fullName>
    </recommendedName>
</protein>
<dbReference type="Proteomes" id="UP000005551">
    <property type="component" value="Unassembled WGS sequence"/>
</dbReference>
<feature type="transmembrane region" description="Helical" evidence="1">
    <location>
        <begin position="146"/>
        <end position="164"/>
    </location>
</feature>
<evidence type="ECO:0000256" key="1">
    <source>
        <dbReference type="SAM" id="Phobius"/>
    </source>
</evidence>
<evidence type="ECO:0000313" key="2">
    <source>
        <dbReference type="EMBL" id="EIM75374.1"/>
    </source>
</evidence>
<comment type="caution">
    <text evidence="2">The sequence shown here is derived from an EMBL/GenBank/DDBJ whole genome shotgun (WGS) entry which is preliminary data.</text>
</comment>
<organism evidence="2 3">
    <name type="scientific">Nitritalea halalkaliphila LW7</name>
    <dbReference type="NCBI Taxonomy" id="1189621"/>
    <lineage>
        <taxon>Bacteria</taxon>
        <taxon>Pseudomonadati</taxon>
        <taxon>Bacteroidota</taxon>
        <taxon>Cytophagia</taxon>
        <taxon>Cytophagales</taxon>
        <taxon>Cyclobacteriaceae</taxon>
        <taxon>Nitritalea</taxon>
    </lineage>
</organism>
<dbReference type="RefSeq" id="WP_009055817.1">
    <property type="nucleotide sequence ID" value="NZ_AJYA01000030.1"/>
</dbReference>
<keyword evidence="3" id="KW-1185">Reference proteome</keyword>
<dbReference type="Pfam" id="PF13858">
    <property type="entry name" value="DUF4199"/>
    <property type="match status" value="1"/>
</dbReference>
<gene>
    <name evidence="2" type="ORF">A3SI_13222</name>
</gene>
<accession>I5C0M2</accession>
<dbReference type="OrthoDB" id="850943at2"/>
<dbReference type="STRING" id="1189621.A3SI_13222"/>
<dbReference type="AlphaFoldDB" id="I5C0M2"/>
<feature type="transmembrane region" description="Helical" evidence="1">
    <location>
        <begin position="74"/>
        <end position="94"/>
    </location>
</feature>
<keyword evidence="1" id="KW-1133">Transmembrane helix</keyword>